<protein>
    <submittedName>
        <fullName evidence="10">Odorant receptor</fullName>
    </submittedName>
</protein>
<evidence type="ECO:0000256" key="8">
    <source>
        <dbReference type="ARBA" id="ARBA00023224"/>
    </source>
</evidence>
<evidence type="ECO:0000256" key="5">
    <source>
        <dbReference type="ARBA" id="ARBA00022989"/>
    </source>
</evidence>
<evidence type="ECO:0000256" key="6">
    <source>
        <dbReference type="ARBA" id="ARBA00023136"/>
    </source>
</evidence>
<keyword evidence="8" id="KW-0807">Transducer</keyword>
<dbReference type="InterPro" id="IPR004117">
    <property type="entry name" value="7tm6_olfct_rcpt"/>
</dbReference>
<dbReference type="PANTHER" id="PTHR21137:SF44">
    <property type="entry name" value="ODORANT RECEPTOR 13A-RELATED"/>
    <property type="match status" value="1"/>
</dbReference>
<dbReference type="GO" id="GO:0005886">
    <property type="term" value="C:plasma membrane"/>
    <property type="evidence" value="ECO:0007669"/>
    <property type="project" value="TreeGrafter"/>
</dbReference>
<keyword evidence="5 9" id="KW-1133">Transmembrane helix</keyword>
<evidence type="ECO:0000256" key="3">
    <source>
        <dbReference type="ARBA" id="ARBA00022692"/>
    </source>
</evidence>
<dbReference type="GO" id="GO:0005549">
    <property type="term" value="F:odorant binding"/>
    <property type="evidence" value="ECO:0007669"/>
    <property type="project" value="InterPro"/>
</dbReference>
<name>A0AAU0QLM8_9NEOP</name>
<keyword evidence="7 10" id="KW-0675">Receptor</keyword>
<dbReference type="AlphaFoldDB" id="A0AAU0QLM8"/>
<dbReference type="Pfam" id="PF02949">
    <property type="entry name" value="7tm_6"/>
    <property type="match status" value="1"/>
</dbReference>
<evidence type="ECO:0000256" key="4">
    <source>
        <dbReference type="ARBA" id="ARBA00022725"/>
    </source>
</evidence>
<evidence type="ECO:0000256" key="1">
    <source>
        <dbReference type="ARBA" id="ARBA00004141"/>
    </source>
</evidence>
<keyword evidence="3 9" id="KW-0812">Transmembrane</keyword>
<comment type="subcellular location">
    <subcellularLocation>
        <location evidence="1">Membrane</location>
        <topology evidence="1">Multi-pass membrane protein</topology>
    </subcellularLocation>
</comment>
<reference evidence="10" key="1">
    <citation type="submission" date="2023-05" db="EMBL/GenBank/DDBJ databases">
        <authorList>
            <person name="Pathak J."/>
            <person name="Thiruvengadam V."/>
            <person name="Gracy G.R."/>
            <person name="M M."/>
        </authorList>
    </citation>
    <scope>NUCLEOTIDE SEQUENCE</scope>
    <source>
        <tissue evidence="10">Head and antenna</tissue>
    </source>
</reference>
<evidence type="ECO:0000256" key="2">
    <source>
        <dbReference type="ARBA" id="ARBA00022606"/>
    </source>
</evidence>
<accession>A0AAU0QLM8</accession>
<dbReference type="EMBL" id="OQ970342">
    <property type="protein sequence ID" value="WPO56449.1"/>
    <property type="molecule type" value="mRNA"/>
</dbReference>
<evidence type="ECO:0000256" key="7">
    <source>
        <dbReference type="ARBA" id="ARBA00023170"/>
    </source>
</evidence>
<dbReference type="GO" id="GO:0004984">
    <property type="term" value="F:olfactory receptor activity"/>
    <property type="evidence" value="ECO:0007669"/>
    <property type="project" value="InterPro"/>
</dbReference>
<evidence type="ECO:0000256" key="9">
    <source>
        <dbReference type="SAM" id="Phobius"/>
    </source>
</evidence>
<feature type="transmembrane region" description="Helical" evidence="9">
    <location>
        <begin position="142"/>
        <end position="160"/>
    </location>
</feature>
<feature type="transmembrane region" description="Helical" evidence="9">
    <location>
        <begin position="109"/>
        <end position="130"/>
    </location>
</feature>
<keyword evidence="2" id="KW-0716">Sensory transduction</keyword>
<organism evidence="10">
    <name type="scientific">Leucinodes orbonalis</name>
    <dbReference type="NCBI Taxonomy" id="711050"/>
    <lineage>
        <taxon>Eukaryota</taxon>
        <taxon>Metazoa</taxon>
        <taxon>Ecdysozoa</taxon>
        <taxon>Arthropoda</taxon>
        <taxon>Hexapoda</taxon>
        <taxon>Insecta</taxon>
        <taxon>Pterygota</taxon>
        <taxon>Neoptera</taxon>
        <taxon>Endopterygota</taxon>
        <taxon>Lepidoptera</taxon>
        <taxon>Glossata</taxon>
        <taxon>Ditrysia</taxon>
        <taxon>Pyraloidea</taxon>
        <taxon>Crambidae</taxon>
        <taxon>Spilomelinae</taxon>
        <taxon>Leucinodes</taxon>
    </lineage>
</organism>
<evidence type="ECO:0000313" key="10">
    <source>
        <dbReference type="EMBL" id="WPO56449.1"/>
    </source>
</evidence>
<proteinExistence type="evidence at transcript level"/>
<keyword evidence="6 9" id="KW-0472">Membrane</keyword>
<dbReference type="GO" id="GO:0007165">
    <property type="term" value="P:signal transduction"/>
    <property type="evidence" value="ECO:0007669"/>
    <property type="project" value="UniProtKB-KW"/>
</dbReference>
<keyword evidence="4" id="KW-0552">Olfaction</keyword>
<dbReference type="PANTHER" id="PTHR21137">
    <property type="entry name" value="ODORANT RECEPTOR"/>
    <property type="match status" value="1"/>
</dbReference>
<feature type="transmembrane region" description="Helical" evidence="9">
    <location>
        <begin position="20"/>
        <end position="43"/>
    </location>
</feature>
<sequence>MPSSYGLPKPGSPFLVFLGMFWAQAAAGASLEIVCYFSLNALIGVNVMNIKALFIILETDLENAIEDNELVSFRLDLTDTDNVSSYKKISNIIKRHQKILRICNEINDVFSLTIFVDVTCAATAIGFYGFVLITEPDIPTKILHFFRMVSVSLTIFIYTWPAEVLSEANADLAQAAYNSLWYISDVRSRRLILLIMHRSVHPVYLKALSFWNIRLETYSKIVSSAYSYISVLSTANN</sequence>